<keyword evidence="2" id="KW-0285">Flavoprotein</keyword>
<evidence type="ECO:0000313" key="7">
    <source>
        <dbReference type="EMBL" id="KHS52108.1"/>
    </source>
</evidence>
<evidence type="ECO:0000256" key="1">
    <source>
        <dbReference type="ARBA" id="ARBA00022603"/>
    </source>
</evidence>
<dbReference type="RefSeq" id="WP_039211033.1">
    <property type="nucleotide sequence ID" value="NZ_CP014869.1"/>
</dbReference>
<dbReference type="EMBL" id="CP014869">
    <property type="protein sequence ID" value="AMT94434.1"/>
    <property type="molecule type" value="Genomic_DNA"/>
</dbReference>
<gene>
    <name evidence="6" type="ORF">A2T55_12160</name>
    <name evidence="7" type="ORF">AE0388_2658</name>
</gene>
<reference evidence="6" key="2">
    <citation type="submission" date="2016-03" db="EMBL/GenBank/DDBJ databases">
        <authorList>
            <person name="Zhu Y."/>
            <person name="Sun C."/>
        </authorList>
    </citation>
    <scope>NUCLEOTIDE SEQUENCE</scope>
    <source>
        <strain evidence="6">BS258</strain>
    </source>
</reference>
<keyword evidence="3" id="KW-0545">Nucleotide biosynthesis</keyword>
<evidence type="ECO:0000313" key="9">
    <source>
        <dbReference type="Proteomes" id="UP000075950"/>
    </source>
</evidence>
<dbReference type="OrthoDB" id="9780625at2"/>
<dbReference type="GO" id="GO:0006231">
    <property type="term" value="P:dTMP biosynthetic process"/>
    <property type="evidence" value="ECO:0007669"/>
    <property type="project" value="UniProtKB-UniRule"/>
</dbReference>
<keyword evidence="8" id="KW-1185">Reference proteome</keyword>
<dbReference type="PANTHER" id="PTHR34934:SF1">
    <property type="entry name" value="FLAVIN-DEPENDENT THYMIDYLATE SYNTHASE"/>
    <property type="match status" value="1"/>
</dbReference>
<dbReference type="InterPro" id="IPR003669">
    <property type="entry name" value="Thymidylate_synthase_ThyX"/>
</dbReference>
<dbReference type="InterPro" id="IPR036098">
    <property type="entry name" value="Thymidylate_synthase_ThyX_sf"/>
</dbReference>
<dbReference type="GO" id="GO:0050797">
    <property type="term" value="F:thymidylate synthase (FAD) activity"/>
    <property type="evidence" value="ECO:0007669"/>
    <property type="project" value="UniProtKB-UniRule"/>
</dbReference>
<evidence type="ECO:0000256" key="4">
    <source>
        <dbReference type="ARBA" id="ARBA00022827"/>
    </source>
</evidence>
<dbReference type="NCBIfam" id="TIGR02170">
    <property type="entry name" value="thyX"/>
    <property type="match status" value="1"/>
</dbReference>
<dbReference type="Proteomes" id="UP000075950">
    <property type="component" value="Chromosome"/>
</dbReference>
<keyword evidence="4" id="KW-0274">FAD</keyword>
<evidence type="ECO:0000256" key="3">
    <source>
        <dbReference type="ARBA" id="ARBA00022727"/>
    </source>
</evidence>
<dbReference type="PROSITE" id="PS51331">
    <property type="entry name" value="THYX"/>
    <property type="match status" value="1"/>
</dbReference>
<proteinExistence type="predicted"/>
<evidence type="ECO:0000313" key="6">
    <source>
        <dbReference type="EMBL" id="AMT94434.1"/>
    </source>
</evidence>
<dbReference type="STRING" id="1703.BLSMQ_2635"/>
<dbReference type="PANTHER" id="PTHR34934">
    <property type="entry name" value="FLAVIN-DEPENDENT THYMIDYLATE SYNTHASE"/>
    <property type="match status" value="1"/>
</dbReference>
<reference evidence="7 8" key="1">
    <citation type="submission" date="2014-11" db="EMBL/GenBank/DDBJ databases">
        <title>Draft Genome Sequence of Brevibacterium linens AE038-8.</title>
        <authorList>
            <person name="Maizel D."/>
            <person name="Utturkar S.M."/>
            <person name="Brown S.D."/>
            <person name="Ferrero M."/>
            <person name="Rosen B.P."/>
        </authorList>
    </citation>
    <scope>NUCLEOTIDE SEQUENCE [LARGE SCALE GENOMIC DNA]</scope>
    <source>
        <strain evidence="7 8">AE038-8</strain>
    </source>
</reference>
<dbReference type="Pfam" id="PF02511">
    <property type="entry name" value="Thy1"/>
    <property type="match status" value="1"/>
</dbReference>
<protein>
    <recommendedName>
        <fullName evidence="5">FAD-dependent thymidylate synthase</fullName>
        <ecNumber evidence="5">2.1.1.148</ecNumber>
    </recommendedName>
</protein>
<evidence type="ECO:0000256" key="5">
    <source>
        <dbReference type="NCBIfam" id="TIGR02170"/>
    </source>
</evidence>
<dbReference type="GO" id="GO:0050660">
    <property type="term" value="F:flavin adenine dinucleotide binding"/>
    <property type="evidence" value="ECO:0007669"/>
    <property type="project" value="UniProtKB-UniRule"/>
</dbReference>
<dbReference type="EMBL" id="JTJZ01000020">
    <property type="protein sequence ID" value="KHS52108.1"/>
    <property type="molecule type" value="Genomic_DNA"/>
</dbReference>
<keyword evidence="7" id="KW-0808">Transferase</keyword>
<dbReference type="Gene3D" id="3.30.1360.170">
    <property type="match status" value="1"/>
</dbReference>
<reference evidence="9" key="3">
    <citation type="submission" date="2016-03" db="EMBL/GenBank/DDBJ databases">
        <authorList>
            <person name="Ploux O."/>
        </authorList>
    </citation>
    <scope>NUCLEOTIDE SEQUENCE [LARGE SCALE GENOMIC DNA]</scope>
    <source>
        <strain evidence="9">BS258</strain>
    </source>
</reference>
<sequence length="261" mass="30195">MRQVEPSVELLAKPNIDWEAMRTYLDEVGGTSWADRVEEAESPDAEDLLEFSGRMCYRSWEPGLNPNVSRVRTDSAQYLGNVVKSQHGSVLEHANFTFVLHNVSRVLTHELIRHRAGSAFSQESLRYVRLSDIPFWFPEWAREDPELMERSLKVLDTLEEHQKWMAEHFELDEEGTKFSHKKHMTSFMRRFAPEGLATGIVYTANLRSLRHVIEMRTAKGAEEEIRLIFNKIGEVMREEAPAVFADYEVVDGEWIPGTRKA</sequence>
<evidence type="ECO:0000313" key="8">
    <source>
        <dbReference type="Proteomes" id="UP000031488"/>
    </source>
</evidence>
<dbReference type="EC" id="2.1.1.148" evidence="5"/>
<organism evidence="7 8">
    <name type="scientific">Brevibacterium linens</name>
    <dbReference type="NCBI Taxonomy" id="1703"/>
    <lineage>
        <taxon>Bacteria</taxon>
        <taxon>Bacillati</taxon>
        <taxon>Actinomycetota</taxon>
        <taxon>Actinomycetes</taxon>
        <taxon>Micrococcales</taxon>
        <taxon>Brevibacteriaceae</taxon>
        <taxon>Brevibacterium</taxon>
    </lineage>
</organism>
<dbReference type="Proteomes" id="UP000031488">
    <property type="component" value="Unassembled WGS sequence"/>
</dbReference>
<dbReference type="SUPFAM" id="SSF69796">
    <property type="entry name" value="Thymidylate synthase-complementing protein Thy1"/>
    <property type="match status" value="1"/>
</dbReference>
<accession>A0A0B9ARW9</accession>
<keyword evidence="1 7" id="KW-0489">Methyltransferase</keyword>
<dbReference type="GO" id="GO:0070402">
    <property type="term" value="F:NADPH binding"/>
    <property type="evidence" value="ECO:0007669"/>
    <property type="project" value="TreeGrafter"/>
</dbReference>
<dbReference type="KEGG" id="bly:A2T55_12160"/>
<name>A0A0B9ARW9_BRELN</name>
<dbReference type="PATRIC" id="fig|1703.6.peg.2563"/>
<accession>A0A142NNT2</accession>
<dbReference type="GO" id="GO:0004799">
    <property type="term" value="F:thymidylate synthase activity"/>
    <property type="evidence" value="ECO:0007669"/>
    <property type="project" value="TreeGrafter"/>
</dbReference>
<dbReference type="AlphaFoldDB" id="A0A0B9ARW9"/>
<dbReference type="GO" id="GO:0032259">
    <property type="term" value="P:methylation"/>
    <property type="evidence" value="ECO:0007669"/>
    <property type="project" value="UniProtKB-KW"/>
</dbReference>
<evidence type="ECO:0000256" key="2">
    <source>
        <dbReference type="ARBA" id="ARBA00022630"/>
    </source>
</evidence>
<dbReference type="CDD" id="cd20175">
    <property type="entry name" value="ThyX"/>
    <property type="match status" value="1"/>
</dbReference>